<evidence type="ECO:0000313" key="9">
    <source>
        <dbReference type="EMBL" id="NZA37900.1"/>
    </source>
</evidence>
<feature type="transmembrane region" description="Helical" evidence="8">
    <location>
        <begin position="161"/>
        <end position="183"/>
    </location>
</feature>
<dbReference type="Proteomes" id="UP000586254">
    <property type="component" value="Unassembled WGS sequence"/>
</dbReference>
<evidence type="ECO:0000256" key="2">
    <source>
        <dbReference type="ARBA" id="ARBA00007935"/>
    </source>
</evidence>
<feature type="transmembrane region" description="Helical" evidence="8">
    <location>
        <begin position="118"/>
        <end position="149"/>
    </location>
</feature>
<dbReference type="SUPFAM" id="SSF81345">
    <property type="entry name" value="ABC transporter involved in vitamin B12 uptake, BtuC"/>
    <property type="match status" value="1"/>
</dbReference>
<dbReference type="EMBL" id="JACCKS010000006">
    <property type="protein sequence ID" value="NZA37900.1"/>
    <property type="molecule type" value="Genomic_DNA"/>
</dbReference>
<sequence>MKTETALQDHRHFIKKVIFILLLLVIPLAFIFTALFIGRYSVSISEVFKSLASPFAGGAGISPQTLTVVLQLRLPRAIAAAFVGAGLSASGTAFQGVFRNPLVDSGFLGVNSGAGFGAGLAILLFGTSLATYGFAFAFGVLAVIFSYLIAKIYKAVPTIMLILGGTIVSSVFSALLTLLKSIADVNSELPAIVYWLMGSVASVSYKDFWAVLVILAGIVGLAFFSWQINVISMGEKEARTMGVNVVFSKRMIIACATLATAGAVCISGIIGWVGLIIPHIGRMLIGNDTRKLLPVSMSLGAVFMVTIDTISRSVTTSEIPLGVLTALVGAPFLSFCLRKQKEGGGRCECVKNYRCCFCLRRAAYFSRYHT</sequence>
<evidence type="ECO:0000256" key="6">
    <source>
        <dbReference type="ARBA" id="ARBA00022989"/>
    </source>
</evidence>
<dbReference type="InterPro" id="IPR037294">
    <property type="entry name" value="ABC_BtuC-like"/>
</dbReference>
<reference evidence="9 10" key="1">
    <citation type="submission" date="2020-07" db="EMBL/GenBank/DDBJ databases">
        <title>Organ Donor 1.</title>
        <authorList>
            <person name="Marsh A.J."/>
            <person name="Azcarate-Peril M.A."/>
        </authorList>
    </citation>
    <scope>NUCLEOTIDE SEQUENCE [LARGE SCALE GENOMIC DNA]</scope>
    <source>
        <strain evidence="9 10">AMC0717</strain>
    </source>
</reference>
<dbReference type="GO" id="GO:0033214">
    <property type="term" value="P:siderophore-iron import into cell"/>
    <property type="evidence" value="ECO:0007669"/>
    <property type="project" value="TreeGrafter"/>
</dbReference>
<feature type="transmembrane region" description="Helical" evidence="8">
    <location>
        <begin position="251"/>
        <end position="277"/>
    </location>
</feature>
<name>A0A853JP63_9FIRM</name>
<evidence type="ECO:0000256" key="4">
    <source>
        <dbReference type="ARBA" id="ARBA00022475"/>
    </source>
</evidence>
<proteinExistence type="inferred from homology"/>
<accession>A0A853JP63</accession>
<dbReference type="AlphaFoldDB" id="A0A853JP63"/>
<keyword evidence="3" id="KW-0813">Transport</keyword>
<keyword evidence="4" id="KW-1003">Cell membrane</keyword>
<dbReference type="PANTHER" id="PTHR30472:SF70">
    <property type="entry name" value="MOLYBDATE IMPORT SYSTEM PERMEASE PROTEIN MOLB"/>
    <property type="match status" value="1"/>
</dbReference>
<protein>
    <submittedName>
        <fullName evidence="9">Iron ABC transporter permease</fullName>
    </submittedName>
</protein>
<dbReference type="InterPro" id="IPR000522">
    <property type="entry name" value="ABC_transptr_permease_BtuC"/>
</dbReference>
<keyword evidence="7 8" id="KW-0472">Membrane</keyword>
<keyword evidence="6 8" id="KW-1133">Transmembrane helix</keyword>
<dbReference type="GO" id="GO:0022857">
    <property type="term" value="F:transmembrane transporter activity"/>
    <property type="evidence" value="ECO:0007669"/>
    <property type="project" value="InterPro"/>
</dbReference>
<gene>
    <name evidence="9" type="ORF">H0N91_07035</name>
</gene>
<dbReference type="Gene3D" id="1.10.3470.10">
    <property type="entry name" value="ABC transporter involved in vitamin B12 uptake, BtuC"/>
    <property type="match status" value="1"/>
</dbReference>
<keyword evidence="5 8" id="KW-0812">Transmembrane</keyword>
<dbReference type="CDD" id="cd06550">
    <property type="entry name" value="TM_ABC_iron-siderophores_like"/>
    <property type="match status" value="1"/>
</dbReference>
<dbReference type="GO" id="GO:0005886">
    <property type="term" value="C:plasma membrane"/>
    <property type="evidence" value="ECO:0007669"/>
    <property type="project" value="UniProtKB-SubCell"/>
</dbReference>
<evidence type="ECO:0000256" key="7">
    <source>
        <dbReference type="ARBA" id="ARBA00023136"/>
    </source>
</evidence>
<feature type="transmembrane region" description="Helical" evidence="8">
    <location>
        <begin position="77"/>
        <end position="98"/>
    </location>
</feature>
<feature type="transmembrane region" description="Helical" evidence="8">
    <location>
        <begin position="17"/>
        <end position="38"/>
    </location>
</feature>
<evidence type="ECO:0000256" key="1">
    <source>
        <dbReference type="ARBA" id="ARBA00004651"/>
    </source>
</evidence>
<comment type="similarity">
    <text evidence="2">Belongs to the binding-protein-dependent transport system permease family. FecCD subfamily.</text>
</comment>
<evidence type="ECO:0000256" key="8">
    <source>
        <dbReference type="SAM" id="Phobius"/>
    </source>
</evidence>
<comment type="subcellular location">
    <subcellularLocation>
        <location evidence="1">Cell membrane</location>
        <topology evidence="1">Multi-pass membrane protein</topology>
    </subcellularLocation>
</comment>
<evidence type="ECO:0000256" key="5">
    <source>
        <dbReference type="ARBA" id="ARBA00022692"/>
    </source>
</evidence>
<organism evidence="9 10">
    <name type="scientific">Eubacterium callanderi</name>
    <dbReference type="NCBI Taxonomy" id="53442"/>
    <lineage>
        <taxon>Bacteria</taxon>
        <taxon>Bacillati</taxon>
        <taxon>Bacillota</taxon>
        <taxon>Clostridia</taxon>
        <taxon>Eubacteriales</taxon>
        <taxon>Eubacteriaceae</taxon>
        <taxon>Eubacterium</taxon>
    </lineage>
</organism>
<comment type="caution">
    <text evidence="9">The sequence shown here is derived from an EMBL/GenBank/DDBJ whole genome shotgun (WGS) entry which is preliminary data.</text>
</comment>
<feature type="transmembrane region" description="Helical" evidence="8">
    <location>
        <begin position="212"/>
        <end position="231"/>
    </location>
</feature>
<dbReference type="PANTHER" id="PTHR30472">
    <property type="entry name" value="FERRIC ENTEROBACTIN TRANSPORT SYSTEM PERMEASE PROTEIN"/>
    <property type="match status" value="1"/>
</dbReference>
<evidence type="ECO:0000256" key="3">
    <source>
        <dbReference type="ARBA" id="ARBA00022448"/>
    </source>
</evidence>
<dbReference type="Pfam" id="PF01032">
    <property type="entry name" value="FecCD"/>
    <property type="match status" value="1"/>
</dbReference>
<evidence type="ECO:0000313" key="10">
    <source>
        <dbReference type="Proteomes" id="UP000586254"/>
    </source>
</evidence>
<dbReference type="FunFam" id="1.10.3470.10:FF:000001">
    <property type="entry name" value="Vitamin B12 ABC transporter permease BtuC"/>
    <property type="match status" value="1"/>
</dbReference>
<dbReference type="RefSeq" id="WP_180493197.1">
    <property type="nucleotide sequence ID" value="NZ_JACCKS010000006.1"/>
</dbReference>